<protein>
    <submittedName>
        <fullName evidence="2">Uncharacterized protein</fullName>
    </submittedName>
</protein>
<reference evidence="2" key="1">
    <citation type="submission" date="2022-11" db="UniProtKB">
        <authorList>
            <consortium name="WormBaseParasite"/>
        </authorList>
    </citation>
    <scope>IDENTIFICATION</scope>
</reference>
<accession>A0A914DJK8</accession>
<evidence type="ECO:0000313" key="1">
    <source>
        <dbReference type="Proteomes" id="UP000887540"/>
    </source>
</evidence>
<name>A0A914DJK8_9BILA</name>
<organism evidence="1 2">
    <name type="scientific">Acrobeloides nanus</name>
    <dbReference type="NCBI Taxonomy" id="290746"/>
    <lineage>
        <taxon>Eukaryota</taxon>
        <taxon>Metazoa</taxon>
        <taxon>Ecdysozoa</taxon>
        <taxon>Nematoda</taxon>
        <taxon>Chromadorea</taxon>
        <taxon>Rhabditida</taxon>
        <taxon>Tylenchina</taxon>
        <taxon>Cephalobomorpha</taxon>
        <taxon>Cephaloboidea</taxon>
        <taxon>Cephalobidae</taxon>
        <taxon>Acrobeloides</taxon>
    </lineage>
</organism>
<keyword evidence="1" id="KW-1185">Reference proteome</keyword>
<proteinExistence type="predicted"/>
<dbReference type="Proteomes" id="UP000887540">
    <property type="component" value="Unplaced"/>
</dbReference>
<sequence length="115" mass="13533">MSLAAHYVPKETYFTKKGYVARTELAEAAWNHMFLEERPVLHVYKVKSKALALDDSVDIDELCDGLDQMHLREDFQYDEDQAWEVEHEMEFLRLGQVKDDLDELSQDEDAYSMEL</sequence>
<dbReference type="AlphaFoldDB" id="A0A914DJK8"/>
<dbReference type="WBParaSite" id="ACRNAN_scaffold281.g20835.t1">
    <property type="protein sequence ID" value="ACRNAN_scaffold281.g20835.t1"/>
    <property type="gene ID" value="ACRNAN_scaffold281.g20835"/>
</dbReference>
<evidence type="ECO:0000313" key="2">
    <source>
        <dbReference type="WBParaSite" id="ACRNAN_scaffold281.g20835.t1"/>
    </source>
</evidence>